<dbReference type="PROSITE" id="PS51233">
    <property type="entry name" value="VWFD"/>
    <property type="match status" value="1"/>
</dbReference>
<evidence type="ECO:0000259" key="1">
    <source>
        <dbReference type="PROSITE" id="PS51233"/>
    </source>
</evidence>
<dbReference type="InterPro" id="IPR001846">
    <property type="entry name" value="VWF_type-D"/>
</dbReference>
<proteinExistence type="predicted"/>
<dbReference type="SMART" id="SM00216">
    <property type="entry name" value="VWD"/>
    <property type="match status" value="1"/>
</dbReference>
<feature type="domain" description="VWFD" evidence="1">
    <location>
        <begin position="431"/>
        <end position="625"/>
    </location>
</feature>
<dbReference type="InterPro" id="IPR015943">
    <property type="entry name" value="WD40/YVTN_repeat-like_dom_sf"/>
</dbReference>
<dbReference type="PANTHER" id="PTHR35580:SF1">
    <property type="entry name" value="PHYTASE-LIKE DOMAIN-CONTAINING PROTEIN"/>
    <property type="match status" value="1"/>
</dbReference>
<organism evidence="2 3">
    <name type="scientific">Myxococcus landrumensis</name>
    <dbReference type="NCBI Taxonomy" id="2813577"/>
    <lineage>
        <taxon>Bacteria</taxon>
        <taxon>Pseudomonadati</taxon>
        <taxon>Myxococcota</taxon>
        <taxon>Myxococcia</taxon>
        <taxon>Myxococcales</taxon>
        <taxon>Cystobacterineae</taxon>
        <taxon>Myxococcaceae</taxon>
        <taxon>Myxococcus</taxon>
    </lineage>
</organism>
<reference evidence="2 3" key="1">
    <citation type="submission" date="2021-02" db="EMBL/GenBank/DDBJ databases">
        <title>De Novo genome assembly of isolated myxobacteria.</title>
        <authorList>
            <person name="Stevens D.C."/>
        </authorList>
    </citation>
    <scope>NUCLEOTIDE SEQUENCE [LARGE SCALE GENOMIC DNA]</scope>
    <source>
        <strain evidence="2 3">SCHIC003</strain>
    </source>
</reference>
<dbReference type="SUPFAM" id="SSF50965">
    <property type="entry name" value="Galactose oxidase, central domain"/>
    <property type="match status" value="1"/>
</dbReference>
<dbReference type="InterPro" id="IPR010620">
    <property type="entry name" value="SBBP_repeat"/>
</dbReference>
<dbReference type="InterPro" id="IPR052918">
    <property type="entry name" value="Motility_Chemotaxis_Reg"/>
</dbReference>
<dbReference type="EMBL" id="CP071091">
    <property type="protein sequence ID" value="QSQ18496.1"/>
    <property type="molecule type" value="Genomic_DNA"/>
</dbReference>
<keyword evidence="3" id="KW-1185">Reference proteome</keyword>
<dbReference type="PANTHER" id="PTHR35580">
    <property type="entry name" value="CELL SURFACE GLYCOPROTEIN (S-LAYER PROTEIN)-LIKE PROTEIN"/>
    <property type="match status" value="1"/>
</dbReference>
<evidence type="ECO:0000313" key="2">
    <source>
        <dbReference type="EMBL" id="QSQ18496.1"/>
    </source>
</evidence>
<protein>
    <submittedName>
        <fullName evidence="2">SBBP repeat-containing protein</fullName>
    </submittedName>
</protein>
<accession>A0ABX7NM80</accession>
<gene>
    <name evidence="2" type="ORF">JY572_33005</name>
</gene>
<dbReference type="InterPro" id="IPR011043">
    <property type="entry name" value="Gal_Oxase/kelch_b-propeller"/>
</dbReference>
<dbReference type="Proteomes" id="UP000663090">
    <property type="component" value="Chromosome"/>
</dbReference>
<sequence>MVPTGPLVGDSLRWLVQIGTPDEDRGHAVAATREGVYSAGYSTGSFDGNVPVGSNDVIIAKHLASGARVWSKQLGTASQDVATSIATYSVPNPPQVYVTGHTRGSWFAANAGDYDVFLIRVDPASGAVLWGRQFGTATGDQAFGVATDPSGSVYVAGHTTGSLASTSSGGLDAFVAKFDANGNQLWIRQFGTPQAEVVRGVAADANNNVYVVGQTAGALGGPNQGLTDLFVVKYDTGGTQVWRRQMGTATSESVYGVATSRRLSGVVDVYVVGYTGASFDGQPYNGGFDAIIVKLDGLGNRLWSRQMGTAGSELALAIASDGGANVYIVGTSTYDLDTNTPDSSENYFMAKYDSGGGLLLRRQLGSVNTLDPSAQTDTSQGVAADINDSVYLTGYTEGGFTNPVTTNQGGTDYVLARYEDGCQINTPGQCGLGYGWGDPHLGTFDGRAYDFQGVGEFIVVENVPGTPALTVQARTRPWGASGQVSVMTAVATKLGANRVGIYTNGAAHEVKVDGAVVSIPTGTTQGLPDGGRILRQEANAYLLYYPGMDRLLVTVSPGYLNLNFALPASRQGKVRGLLGNYNLRVEDDFALRSGTVLTPPLSFAQLYTGSASMASSWRITQQESLFDYATGENTSTHTNVNFPDGPVSVNDLPPAQREQARARCLEAKVKGPFFLDSCIVDFALTQDPTFLTTTARVEAQVQTQAGGQMPQPVPAGSRVYFAGFQGAAGTEWSERGLTTSPLGGKTFLGEFTSQDVRLSLKGLPAHTSVTVSFDLLILRAWDGNGPFGPNTWGLTANGVTVLERTFSNTRSTQSYPLQGSAARTGSDANNTLGYESGDSIYRMKVKVDSTSSELLLDFYARGLSGLANEAWGLDNVEVQVE</sequence>
<dbReference type="Pfam" id="PF06739">
    <property type="entry name" value="SBBP"/>
    <property type="match status" value="3"/>
</dbReference>
<dbReference type="Pfam" id="PF00094">
    <property type="entry name" value="VWD"/>
    <property type="match status" value="1"/>
</dbReference>
<dbReference type="Gene3D" id="2.130.10.10">
    <property type="entry name" value="YVTN repeat-like/Quinoprotein amine dehydrogenase"/>
    <property type="match status" value="1"/>
</dbReference>
<name>A0ABX7NM80_9BACT</name>
<evidence type="ECO:0000313" key="3">
    <source>
        <dbReference type="Proteomes" id="UP000663090"/>
    </source>
</evidence>